<keyword evidence="6" id="KW-1185">Reference proteome</keyword>
<comment type="similarity">
    <text evidence="2">Belongs to the encapsulin family. Family 1 subfamily.</text>
</comment>
<name>A0A410QB98_9FIRM</name>
<evidence type="ECO:0000313" key="5">
    <source>
        <dbReference type="EMBL" id="QAT61154.1"/>
    </source>
</evidence>
<dbReference type="Pfam" id="PF04454">
    <property type="entry name" value="Linocin_M18"/>
    <property type="match status" value="1"/>
</dbReference>
<dbReference type="EMBL" id="CP035282">
    <property type="protein sequence ID" value="QAT61154.1"/>
    <property type="molecule type" value="Genomic_DNA"/>
</dbReference>
<accession>A0A410QB98</accession>
<dbReference type="GO" id="GO:0140737">
    <property type="term" value="C:encapsulin nanocompartment"/>
    <property type="evidence" value="ECO:0007669"/>
    <property type="project" value="UniProtKB-SubCell"/>
</dbReference>
<organism evidence="5 6">
    <name type="scientific">Acidilutibacter cellobiosedens</name>
    <dbReference type="NCBI Taxonomy" id="2507161"/>
    <lineage>
        <taxon>Bacteria</taxon>
        <taxon>Bacillati</taxon>
        <taxon>Bacillota</taxon>
        <taxon>Tissierellia</taxon>
        <taxon>Tissierellales</taxon>
        <taxon>Acidilutibacteraceae</taxon>
        <taxon>Acidilutibacter</taxon>
    </lineage>
</organism>
<dbReference type="RefSeq" id="WP_071140828.1">
    <property type="nucleotide sequence ID" value="NZ_CP035282.1"/>
</dbReference>
<dbReference type="PIRSF" id="PIRSF019254">
    <property type="entry name" value="CFP29"/>
    <property type="match status" value="1"/>
</dbReference>
<sequence length="261" mass="29749">MLYREIAPVSKEAWKEIDERAKKVFKAYLSARKVVRVNGPKGLDYNVLTEGRLGKIESKDNVSYSSYKVLPLTESRVEFEMDRWELDNILRGAEDIDYKPLEDAVKNIALFEDRAVYSGLEEDSIVGLIKSSQNPTIPFGESSEGIMDGIAKGLITLREKFEEGPFALVVGEKAYRRIISEESSYPLYKKIEKLIGGKIVYSHVLNGAILLPFNHEDLELTIGRDFSIGYQSHTNEKVKFFITESFTFRVKDENLIVNYSL</sequence>
<proteinExistence type="inferred from homology"/>
<dbReference type="InterPro" id="IPR051429">
    <property type="entry name" value="Encapsulin_nc"/>
</dbReference>
<comment type="subcellular location">
    <subcellularLocation>
        <location evidence="1">Encapsulin nanocompartment</location>
    </subcellularLocation>
</comment>
<protein>
    <recommendedName>
        <fullName evidence="4">Type 1 encapsulin shell protein</fullName>
    </recommendedName>
</protein>
<dbReference type="PANTHER" id="PTHR37165:SF1">
    <property type="entry name" value="TYPE 1 ENCAPSULIN SHELL PROTEIN"/>
    <property type="match status" value="1"/>
</dbReference>
<reference evidence="6" key="1">
    <citation type="submission" date="2019-01" db="EMBL/GenBank/DDBJ databases">
        <title>Draft genomes of a novel of Sporanaerobacter strains.</title>
        <authorList>
            <person name="Ma S."/>
        </authorList>
    </citation>
    <scope>NUCLEOTIDE SEQUENCE [LARGE SCALE GENOMIC DNA]</scope>
    <source>
        <strain evidence="6">NJN-17</strain>
    </source>
</reference>
<dbReference type="InterPro" id="IPR007544">
    <property type="entry name" value="ENCAP"/>
</dbReference>
<evidence type="ECO:0000256" key="2">
    <source>
        <dbReference type="ARBA" id="ARBA00033743"/>
    </source>
</evidence>
<keyword evidence="3" id="KW-1284">Encapsulin nanocompartment</keyword>
<dbReference type="PANTHER" id="PTHR37165">
    <property type="entry name" value="PEPTIDASE U56 FAMILY"/>
    <property type="match status" value="1"/>
</dbReference>
<evidence type="ECO:0000256" key="3">
    <source>
        <dbReference type="ARBA" id="ARBA00033787"/>
    </source>
</evidence>
<gene>
    <name evidence="5" type="ORF">EQM13_05915</name>
</gene>
<dbReference type="KEGG" id="spoa:EQM13_05915"/>
<dbReference type="OrthoDB" id="2922at2"/>
<dbReference type="Gene3D" id="3.30.2320.10">
    <property type="entry name" value="hypothetical protein PF0899 domain"/>
    <property type="match status" value="1"/>
</dbReference>
<dbReference type="Proteomes" id="UP000287969">
    <property type="component" value="Chromosome"/>
</dbReference>
<evidence type="ECO:0000256" key="1">
    <source>
        <dbReference type="ARBA" id="ARBA00033738"/>
    </source>
</evidence>
<dbReference type="Gene3D" id="3.30.2400.30">
    <property type="match status" value="1"/>
</dbReference>
<evidence type="ECO:0000313" key="6">
    <source>
        <dbReference type="Proteomes" id="UP000287969"/>
    </source>
</evidence>
<dbReference type="NCBIfam" id="NF041155">
    <property type="entry name" value="encap_f1"/>
    <property type="match status" value="1"/>
</dbReference>
<dbReference type="AlphaFoldDB" id="A0A410QB98"/>
<evidence type="ECO:0000256" key="4">
    <source>
        <dbReference type="ARBA" id="ARBA00050023"/>
    </source>
</evidence>